<feature type="compositionally biased region" description="Low complexity" evidence="1">
    <location>
        <begin position="20"/>
        <end position="33"/>
    </location>
</feature>
<evidence type="ECO:0000313" key="2">
    <source>
        <dbReference type="EMBL" id="KAF4984119.1"/>
    </source>
</evidence>
<feature type="region of interest" description="Disordered" evidence="1">
    <location>
        <begin position="1"/>
        <end position="44"/>
    </location>
</feature>
<protein>
    <submittedName>
        <fullName evidence="2">Uncharacterized protein</fullName>
    </submittedName>
</protein>
<proteinExistence type="predicted"/>
<reference evidence="2" key="2">
    <citation type="submission" date="2020-05" db="EMBL/GenBank/DDBJ databases">
        <authorList>
            <person name="Kim H.-S."/>
            <person name="Proctor R.H."/>
            <person name="Brown D.W."/>
        </authorList>
    </citation>
    <scope>NUCLEOTIDE SEQUENCE</scope>
    <source>
        <strain evidence="2">NRRL 22465</strain>
    </source>
</reference>
<dbReference type="AlphaFoldDB" id="A0A8H4UUC6"/>
<dbReference type="Proteomes" id="UP000635477">
    <property type="component" value="Unassembled WGS sequence"/>
</dbReference>
<name>A0A8H4UUC6_9HYPO</name>
<dbReference type="OrthoDB" id="58379at2759"/>
<sequence>MSNESKHNDAGTSNNTKLDAASVSVSASASSSAPQMPDVAPPSFEESMAADPGCFRTRFACISFNESDRIRLISFSEREIAAVQEVITTRWSRGISSMRTYAGSHEFRVYGSPWDYSLNGNDDARRLVLRILERLYDMGWVLHGAMDATTKSTSKGRPTALLTYIQPENVTLTFPADSLVFRKQDPVPPPCDWISISFDGASKVKIVDAPPEDLVAAIVKGFGGEIYSQELTADRLKLKFKGMPWSPSSEETVRSRLKLLFLLKTLEHVGFTLYATVGARYVGDKGSADVLVCQRQKGWVPGAPIWHR</sequence>
<evidence type="ECO:0000313" key="3">
    <source>
        <dbReference type="Proteomes" id="UP000635477"/>
    </source>
</evidence>
<dbReference type="EMBL" id="JABEYC010000033">
    <property type="protein sequence ID" value="KAF4984119.1"/>
    <property type="molecule type" value="Genomic_DNA"/>
</dbReference>
<comment type="caution">
    <text evidence="2">The sequence shown here is derived from an EMBL/GenBank/DDBJ whole genome shotgun (WGS) entry which is preliminary data.</text>
</comment>
<evidence type="ECO:0000256" key="1">
    <source>
        <dbReference type="SAM" id="MobiDB-lite"/>
    </source>
</evidence>
<keyword evidence="3" id="KW-1185">Reference proteome</keyword>
<gene>
    <name evidence="2" type="ORF">FZEAL_612</name>
</gene>
<organism evidence="2 3">
    <name type="scientific">Fusarium zealandicum</name>
    <dbReference type="NCBI Taxonomy" id="1053134"/>
    <lineage>
        <taxon>Eukaryota</taxon>
        <taxon>Fungi</taxon>
        <taxon>Dikarya</taxon>
        <taxon>Ascomycota</taxon>
        <taxon>Pezizomycotina</taxon>
        <taxon>Sordariomycetes</taxon>
        <taxon>Hypocreomycetidae</taxon>
        <taxon>Hypocreales</taxon>
        <taxon>Nectriaceae</taxon>
        <taxon>Fusarium</taxon>
        <taxon>Fusarium staphyleae species complex</taxon>
    </lineage>
</organism>
<reference evidence="2" key="1">
    <citation type="journal article" date="2020" name="BMC Genomics">
        <title>Correction to: Identification and distribution of gene clusters required for synthesis of sphingolipid metabolism inhibitors in diverse species of the filamentous fungus Fusarium.</title>
        <authorList>
            <person name="Kim H.S."/>
            <person name="Lohmar J.M."/>
            <person name="Busman M."/>
            <person name="Brown D.W."/>
            <person name="Naumann T.A."/>
            <person name="Divon H.H."/>
            <person name="Lysoe E."/>
            <person name="Uhlig S."/>
            <person name="Proctor R.H."/>
        </authorList>
    </citation>
    <scope>NUCLEOTIDE SEQUENCE</scope>
    <source>
        <strain evidence="2">NRRL 22465</strain>
    </source>
</reference>
<dbReference type="PANTHER" id="PTHR38696">
    <property type="entry name" value="MEDIATOR OF RNA POLYMERASE II TRANSCRIPTION SUBUNIT 13"/>
    <property type="match status" value="1"/>
</dbReference>
<accession>A0A8H4UUC6</accession>
<dbReference type="PANTHER" id="PTHR38696:SF1">
    <property type="entry name" value="MEDIATOR OF RNA POLYMERASE II TRANSCRIPTION SUBUNIT 13"/>
    <property type="match status" value="1"/>
</dbReference>